<dbReference type="AlphaFoldDB" id="A0AB39JAJ9"/>
<gene>
    <name evidence="1" type="ORF">TM074_01995</name>
</gene>
<sequence length="578" mass="65231">MLVLEVCHIAIYDTYMELPKAGTGIDLLGRLSKDDWREIAAANMQLGGEKEAVALGEVERVMRTDEIEGERARVVGYRQTEDGSYELCAVEGVVDLVSSLENDSEISAPFATYTKEMAALCVRTVENDGSKDYYFPLDPQAILSAELFPDDSVLPRYIRKLCHYVDKTQEAVEKNDIRDVASREYLIDDLNGVLGDISQGTEVRIDCRAYRRRAGGIEYGVDVEARAQVLFGAAPLFVWRDNRPILEVADLKDSSVVFYIDIKDVVDILPIYESGYNNSNDLFETVFAEEFQQLAWQLATDLKYTDEPYFSNTIRNHIKTLNKALPDELGFDTIGLSGFVISPSGSNNKLQYEFIDSDRAYFNAVKFVRYDGAIYAVLELLLHDDLSGSSRKIYAIPSRDKLLRFESLNSDTEDLELAVDLLHDIARDVSEVFGSEIFYDFSLEEQLEILKQYEDESRGVIRTISEPREFKGECMVVAYRCLPGDLLSAVSWNDATLKEVGVGEETEPFTLRADKVELWNPELEDSSYLTEQISNILDLPLSLGEPTLILGDSKDDMIYLVRVRDIVGLSRDNPQDIS</sequence>
<reference evidence="1" key="1">
    <citation type="submission" date="2024-06" db="EMBL/GenBank/DDBJ databases">
        <authorList>
            <person name="Atkinson C."/>
            <person name="McLean J."/>
            <person name="Gallagher L."/>
            <person name="Bor B."/>
            <person name="Mougous J."/>
        </authorList>
    </citation>
    <scope>NUCLEOTIDE SEQUENCE</scope>
    <source>
        <strain evidence="1">TM7-074</strain>
    </source>
</reference>
<dbReference type="EMBL" id="CP158487">
    <property type="protein sequence ID" value="XDN89462.1"/>
    <property type="molecule type" value="Genomic_DNA"/>
</dbReference>
<evidence type="ECO:0000313" key="1">
    <source>
        <dbReference type="EMBL" id="XDN89462.1"/>
    </source>
</evidence>
<organism evidence="1">
    <name type="scientific">Candidatus Nanosynbacter sp. TM7-074</name>
    <dbReference type="NCBI Taxonomy" id="3158573"/>
    <lineage>
        <taxon>Bacteria</taxon>
        <taxon>Candidatus Saccharimonadota</taxon>
        <taxon>Candidatus Saccharimonadia</taxon>
        <taxon>Candidatus Nanosynbacterales</taxon>
        <taxon>Candidatus Nanosynbacteraceae</taxon>
        <taxon>Candidatus Nanosynbacter</taxon>
    </lineage>
</organism>
<accession>A0AB39JAJ9</accession>
<proteinExistence type="predicted"/>
<dbReference type="RefSeq" id="WP_368999951.1">
    <property type="nucleotide sequence ID" value="NZ_CP158487.1"/>
</dbReference>
<name>A0AB39JAJ9_9BACT</name>
<protein>
    <submittedName>
        <fullName evidence="1">Uncharacterized protein</fullName>
    </submittedName>
</protein>